<evidence type="ECO:0000256" key="2">
    <source>
        <dbReference type="ARBA" id="ARBA00022741"/>
    </source>
</evidence>
<dbReference type="PRINTS" id="PR00300">
    <property type="entry name" value="CLPPROTEASEA"/>
</dbReference>
<dbReference type="GO" id="GO:0005524">
    <property type="term" value="F:ATP binding"/>
    <property type="evidence" value="ECO:0007669"/>
    <property type="project" value="UniProtKB-KW"/>
</dbReference>
<evidence type="ECO:0000313" key="5">
    <source>
        <dbReference type="EMBL" id="KKK77083.1"/>
    </source>
</evidence>
<organism evidence="5">
    <name type="scientific">marine sediment metagenome</name>
    <dbReference type="NCBI Taxonomy" id="412755"/>
    <lineage>
        <taxon>unclassified sequences</taxon>
        <taxon>metagenomes</taxon>
        <taxon>ecological metagenomes</taxon>
    </lineage>
</organism>
<dbReference type="NCBIfam" id="NF038214">
    <property type="entry name" value="IS21_help_AAA"/>
    <property type="match status" value="1"/>
</dbReference>
<sequence>MAHYAQLKSQLKALKLSGLLETIELRIMEAQNNQLAFTELLSMILNDEIEARQNRKLQRLITHARLKANKTLESFDFSFNPSINASLIRELATCNFIEKGENIFLLGPTGTGKTHLAQAISHKACRQHLCVEFFNFHDFFSTLHKADLSNRTDKLMKSLIKAELLVIDDFAFKKIDQKSAEYFYAVVDERYRQKSIILTSNRAMNDWANIFPDPIMANAIMDRLAHNAHQIIIKGESFRKKYRPKLKNA</sequence>
<dbReference type="InterPro" id="IPR028350">
    <property type="entry name" value="DNAC/IstB-like"/>
</dbReference>
<dbReference type="InterPro" id="IPR001270">
    <property type="entry name" value="ClpA/B"/>
</dbReference>
<evidence type="ECO:0000256" key="3">
    <source>
        <dbReference type="ARBA" id="ARBA00022840"/>
    </source>
</evidence>
<dbReference type="SMART" id="SM00382">
    <property type="entry name" value="AAA"/>
    <property type="match status" value="1"/>
</dbReference>
<dbReference type="AlphaFoldDB" id="A0A0F8Y6X1"/>
<dbReference type="Gene3D" id="3.40.50.300">
    <property type="entry name" value="P-loop containing nucleotide triphosphate hydrolases"/>
    <property type="match status" value="1"/>
</dbReference>
<proteinExistence type="inferred from homology"/>
<dbReference type="SUPFAM" id="SSF52540">
    <property type="entry name" value="P-loop containing nucleoside triphosphate hydrolases"/>
    <property type="match status" value="1"/>
</dbReference>
<keyword evidence="3" id="KW-0067">ATP-binding</keyword>
<dbReference type="GO" id="GO:0006260">
    <property type="term" value="P:DNA replication"/>
    <property type="evidence" value="ECO:0007669"/>
    <property type="project" value="TreeGrafter"/>
</dbReference>
<evidence type="ECO:0000259" key="4">
    <source>
        <dbReference type="SMART" id="SM00382"/>
    </source>
</evidence>
<keyword evidence="2" id="KW-0547">Nucleotide-binding</keyword>
<dbReference type="PANTHER" id="PTHR30050">
    <property type="entry name" value="CHROMOSOMAL REPLICATION INITIATOR PROTEIN DNAA"/>
    <property type="match status" value="1"/>
</dbReference>
<evidence type="ECO:0000256" key="1">
    <source>
        <dbReference type="ARBA" id="ARBA00008059"/>
    </source>
</evidence>
<protein>
    <recommendedName>
        <fullName evidence="4">AAA+ ATPase domain-containing protein</fullName>
    </recommendedName>
</protein>
<dbReference type="InterPro" id="IPR003593">
    <property type="entry name" value="AAA+_ATPase"/>
</dbReference>
<reference evidence="5" key="1">
    <citation type="journal article" date="2015" name="Nature">
        <title>Complex archaea that bridge the gap between prokaryotes and eukaryotes.</title>
        <authorList>
            <person name="Spang A."/>
            <person name="Saw J.H."/>
            <person name="Jorgensen S.L."/>
            <person name="Zaremba-Niedzwiedzka K."/>
            <person name="Martijn J."/>
            <person name="Lind A.E."/>
            <person name="van Eijk R."/>
            <person name="Schleper C."/>
            <person name="Guy L."/>
            <person name="Ettema T.J."/>
        </authorList>
    </citation>
    <scope>NUCLEOTIDE SEQUENCE</scope>
</reference>
<comment type="similarity">
    <text evidence="1">Belongs to the IS21/IS1162 putative ATP-binding protein family.</text>
</comment>
<dbReference type="InterPro" id="IPR027417">
    <property type="entry name" value="P-loop_NTPase"/>
</dbReference>
<dbReference type="Pfam" id="PF01695">
    <property type="entry name" value="IstB_IS21"/>
    <property type="match status" value="1"/>
</dbReference>
<accession>A0A0F8Y6X1</accession>
<comment type="caution">
    <text evidence="5">The sequence shown here is derived from an EMBL/GenBank/DDBJ whole genome shotgun (WGS) entry which is preliminary data.</text>
</comment>
<dbReference type="EMBL" id="LAZR01055126">
    <property type="protein sequence ID" value="KKK77083.1"/>
    <property type="molecule type" value="Genomic_DNA"/>
</dbReference>
<dbReference type="PANTHER" id="PTHR30050:SF4">
    <property type="entry name" value="ATP-BINDING PROTEIN RV3427C IN INSERTION SEQUENCE-RELATED"/>
    <property type="match status" value="1"/>
</dbReference>
<feature type="domain" description="AAA+ ATPase" evidence="4">
    <location>
        <begin position="99"/>
        <end position="226"/>
    </location>
</feature>
<dbReference type="InterPro" id="IPR002611">
    <property type="entry name" value="IstB_ATP-bd"/>
</dbReference>
<gene>
    <name evidence="5" type="ORF">LCGC14_2857180</name>
</gene>
<dbReference type="CDD" id="cd00009">
    <property type="entry name" value="AAA"/>
    <property type="match status" value="1"/>
</dbReference>
<dbReference type="InterPro" id="IPR047661">
    <property type="entry name" value="IstB"/>
</dbReference>
<name>A0A0F8Y6X1_9ZZZZ</name>
<dbReference type="PIRSF" id="PIRSF003073">
    <property type="entry name" value="DNAC_TnpB_IstB"/>
    <property type="match status" value="1"/>
</dbReference>